<proteinExistence type="predicted"/>
<dbReference type="AlphaFoldDB" id="A0A6M4IM71"/>
<evidence type="ECO:0000313" key="3">
    <source>
        <dbReference type="Proteomes" id="UP000500938"/>
    </source>
</evidence>
<dbReference type="PANTHER" id="PTHR46310">
    <property type="entry name" value="AMIDASE 1"/>
    <property type="match status" value="1"/>
</dbReference>
<dbReference type="EC" id="3.5.1.4" evidence="2"/>
<name>A0A6M4IM71_9BACT</name>
<keyword evidence="3" id="KW-1185">Reference proteome</keyword>
<reference evidence="2 3" key="1">
    <citation type="submission" date="2020-05" db="EMBL/GenBank/DDBJ databases">
        <title>Complete genome sequence of Gemmatimonas greenlandica TET16.</title>
        <authorList>
            <person name="Zeng Y."/>
        </authorList>
    </citation>
    <scope>NUCLEOTIDE SEQUENCE [LARGE SCALE GENOMIC DNA]</scope>
    <source>
        <strain evidence="2 3">TET16</strain>
    </source>
</reference>
<keyword evidence="2" id="KW-0378">Hydrolase</keyword>
<dbReference type="Pfam" id="PF01425">
    <property type="entry name" value="Amidase"/>
    <property type="match status" value="1"/>
</dbReference>
<evidence type="ECO:0000259" key="1">
    <source>
        <dbReference type="Pfam" id="PF01425"/>
    </source>
</evidence>
<dbReference type="GO" id="GO:0004040">
    <property type="term" value="F:amidase activity"/>
    <property type="evidence" value="ECO:0007669"/>
    <property type="project" value="UniProtKB-EC"/>
</dbReference>
<protein>
    <submittedName>
        <fullName evidence="2">Amidase</fullName>
        <ecNumber evidence="2">3.5.1.4</ecNumber>
    </submittedName>
</protein>
<dbReference type="InterPro" id="IPR020556">
    <property type="entry name" value="Amidase_CS"/>
</dbReference>
<sequence length="406" mass="42553">MPLRDSILERDHLGAFCKHTHVYRPGAGSGPLRGLTFGLKDIFDVSGHRTGFGSPDWFASHGEASTTATVARTLLDAGATLAGKTHTEEMAFSLTGENAHYGTPLNPAAPQRVPGGSSSGSAAAVAGRLVDFAIGSDTGGSVRAPASFCGIYGIRPTHGRISLDGACALAPIFDTVGWFARDAALVAQVGEVLLGGAPATAGRVLLAQDAFALALPGAADALAPAVARVTALLGDAEPVTVSAEGLPAWFDVFRVLQYDDIWRTHRAWITRVRPKFGPQVGPRFEAVAQVQPEEVAVMRDRRAEIMARLDELLAGNAVLLLPTVPDIAPLLKRPPAETVAFRERALALLCIAGLGGLPQVNLPFGTLNKCPIGLSMIAARGNDEMLLDIAARFGAVQHIDVRTAET</sequence>
<dbReference type="PROSITE" id="PS00571">
    <property type="entry name" value="AMIDASES"/>
    <property type="match status" value="1"/>
</dbReference>
<dbReference type="InterPro" id="IPR023631">
    <property type="entry name" value="Amidase_dom"/>
</dbReference>
<dbReference type="Proteomes" id="UP000500938">
    <property type="component" value="Chromosome"/>
</dbReference>
<gene>
    <name evidence="2" type="ORF">HKW67_09610</name>
</gene>
<dbReference type="PANTHER" id="PTHR46310:SF7">
    <property type="entry name" value="AMIDASE 1"/>
    <property type="match status" value="1"/>
</dbReference>
<dbReference type="EMBL" id="CP053085">
    <property type="protein sequence ID" value="QJR35750.1"/>
    <property type="molecule type" value="Genomic_DNA"/>
</dbReference>
<dbReference type="RefSeq" id="WP_171225180.1">
    <property type="nucleotide sequence ID" value="NZ_CP053085.1"/>
</dbReference>
<dbReference type="SUPFAM" id="SSF75304">
    <property type="entry name" value="Amidase signature (AS) enzymes"/>
    <property type="match status" value="1"/>
</dbReference>
<dbReference type="KEGG" id="ggr:HKW67_09610"/>
<dbReference type="InterPro" id="IPR036928">
    <property type="entry name" value="AS_sf"/>
</dbReference>
<feature type="domain" description="Amidase" evidence="1">
    <location>
        <begin position="26"/>
        <end position="199"/>
    </location>
</feature>
<accession>A0A6M4IM71</accession>
<dbReference type="Gene3D" id="3.90.1300.10">
    <property type="entry name" value="Amidase signature (AS) domain"/>
    <property type="match status" value="1"/>
</dbReference>
<evidence type="ECO:0000313" key="2">
    <source>
        <dbReference type="EMBL" id="QJR35750.1"/>
    </source>
</evidence>
<dbReference type="NCBIfam" id="NF006169">
    <property type="entry name" value="PRK08310.1"/>
    <property type="match status" value="1"/>
</dbReference>
<organism evidence="2 3">
    <name type="scientific">Gemmatimonas groenlandica</name>
    <dbReference type="NCBI Taxonomy" id="2732249"/>
    <lineage>
        <taxon>Bacteria</taxon>
        <taxon>Pseudomonadati</taxon>
        <taxon>Gemmatimonadota</taxon>
        <taxon>Gemmatimonadia</taxon>
        <taxon>Gemmatimonadales</taxon>
        <taxon>Gemmatimonadaceae</taxon>
        <taxon>Gemmatimonas</taxon>
    </lineage>
</organism>